<organism evidence="1 2">
    <name type="scientific">Peribacillus saganii</name>
    <dbReference type="NCBI Taxonomy" id="2303992"/>
    <lineage>
        <taxon>Bacteria</taxon>
        <taxon>Bacillati</taxon>
        <taxon>Bacillota</taxon>
        <taxon>Bacilli</taxon>
        <taxon>Bacillales</taxon>
        <taxon>Bacillaceae</taxon>
        <taxon>Peribacillus</taxon>
    </lineage>
</organism>
<dbReference type="PROSITE" id="PS51257">
    <property type="entry name" value="PROKAR_LIPOPROTEIN"/>
    <property type="match status" value="1"/>
</dbReference>
<dbReference type="Proteomes" id="UP000264541">
    <property type="component" value="Unassembled WGS sequence"/>
</dbReference>
<protein>
    <recommendedName>
        <fullName evidence="3">ABC transporter periplasmic binding protein yphF</fullName>
    </recommendedName>
</protein>
<comment type="caution">
    <text evidence="1">The sequence shown here is derived from an EMBL/GenBank/DDBJ whole genome shotgun (WGS) entry which is preliminary data.</text>
</comment>
<proteinExistence type="predicted"/>
<evidence type="ECO:0008006" key="3">
    <source>
        <dbReference type="Google" id="ProtNLM"/>
    </source>
</evidence>
<name>A0A372LNQ4_9BACI</name>
<dbReference type="EMBL" id="QVTE01000033">
    <property type="protein sequence ID" value="RFU68504.1"/>
    <property type="molecule type" value="Genomic_DNA"/>
</dbReference>
<evidence type="ECO:0000313" key="1">
    <source>
        <dbReference type="EMBL" id="RFU68504.1"/>
    </source>
</evidence>
<dbReference type="RefSeq" id="WP_117327027.1">
    <property type="nucleotide sequence ID" value="NZ_QVTE01000033.1"/>
</dbReference>
<accession>A0A372LNQ4</accession>
<keyword evidence="2" id="KW-1185">Reference proteome</keyword>
<dbReference type="AlphaFoldDB" id="A0A372LNQ4"/>
<sequence length="247" mass="28285">MKKKTACIVRLKAVTVLIGIIFLLSGCLYPEKNLSENQIPYKDQIQAVQTAVDQFREDGGGILPIKTKDAETPIYHKYVIDFNKLTSKYMAEPPGNAYEMGGVFQYVLTDVEKNPTVKLFDIRISEAIQDLNTRLTIYRQNNGYPPYKEQLSKEVFTLDYKKLGLKEEPTVVSPFTGRELHFVIYTPDAQLYVDYTPDLMKALQDRGEGVKTGDDIRRLLVDRSEFVPVHSLSYTIDKQKKPVFMKN</sequence>
<reference evidence="1 2" key="1">
    <citation type="submission" date="2018-08" db="EMBL/GenBank/DDBJ databases">
        <title>Bacillus chawlae sp. nov., Bacillus glennii sp. nov., and Bacillus saganii sp. nov. Isolated from the Vehicle Assembly Building at Kennedy Space Center where the Viking Spacecraft were Assembled.</title>
        <authorList>
            <person name="Seuylemezian A."/>
            <person name="Vaishampayan P."/>
        </authorList>
    </citation>
    <scope>NUCLEOTIDE SEQUENCE [LARGE SCALE GENOMIC DNA]</scope>
    <source>
        <strain evidence="1 2">V47-23a</strain>
    </source>
</reference>
<dbReference type="OrthoDB" id="2449131at2"/>
<gene>
    <name evidence="1" type="ORF">D0469_12260</name>
</gene>
<evidence type="ECO:0000313" key="2">
    <source>
        <dbReference type="Proteomes" id="UP000264541"/>
    </source>
</evidence>